<gene>
    <name evidence="1" type="ORF">LPLAT_LOCUS2750</name>
</gene>
<organism evidence="1 2">
    <name type="scientific">Lasius platythorax</name>
    <dbReference type="NCBI Taxonomy" id="488582"/>
    <lineage>
        <taxon>Eukaryota</taxon>
        <taxon>Metazoa</taxon>
        <taxon>Ecdysozoa</taxon>
        <taxon>Arthropoda</taxon>
        <taxon>Hexapoda</taxon>
        <taxon>Insecta</taxon>
        <taxon>Pterygota</taxon>
        <taxon>Neoptera</taxon>
        <taxon>Endopterygota</taxon>
        <taxon>Hymenoptera</taxon>
        <taxon>Apocrita</taxon>
        <taxon>Aculeata</taxon>
        <taxon>Formicoidea</taxon>
        <taxon>Formicidae</taxon>
        <taxon>Formicinae</taxon>
        <taxon>Lasius</taxon>
        <taxon>Lasius</taxon>
    </lineage>
</organism>
<evidence type="ECO:0000313" key="1">
    <source>
        <dbReference type="EMBL" id="CAL1676593.1"/>
    </source>
</evidence>
<evidence type="ECO:0000313" key="2">
    <source>
        <dbReference type="Proteomes" id="UP001497644"/>
    </source>
</evidence>
<sequence>MENENRYFRRRSVDTSHAAGTAVCDCIQYKSGESVLRRSRYVLALLPRGQTQALCARQDALTTRGMKLTRRNATSKIHAARLVVSDANPQADRGIFMDCKNSPSSL</sequence>
<dbReference type="Proteomes" id="UP001497644">
    <property type="component" value="Chromosome 12"/>
</dbReference>
<name>A0AAV2N9F3_9HYME</name>
<dbReference type="EMBL" id="OZ034835">
    <property type="protein sequence ID" value="CAL1676593.1"/>
    <property type="molecule type" value="Genomic_DNA"/>
</dbReference>
<keyword evidence="2" id="KW-1185">Reference proteome</keyword>
<accession>A0AAV2N9F3</accession>
<proteinExistence type="predicted"/>
<protein>
    <submittedName>
        <fullName evidence="1">Uncharacterized protein</fullName>
    </submittedName>
</protein>
<reference evidence="1" key="1">
    <citation type="submission" date="2024-04" db="EMBL/GenBank/DDBJ databases">
        <authorList>
            <consortium name="Molecular Ecology Group"/>
        </authorList>
    </citation>
    <scope>NUCLEOTIDE SEQUENCE</scope>
</reference>
<dbReference type="AlphaFoldDB" id="A0AAV2N9F3"/>